<reference evidence="5 6" key="1">
    <citation type="submission" date="2023-02" db="EMBL/GenBank/DDBJ databases">
        <title>Description and genomic characterization of Microbulbifer bruguierae sp. nov., isolated from the sediment of mangrove plant Bruguiera sexangula.</title>
        <authorList>
            <person name="Long M."/>
        </authorList>
    </citation>
    <scope>NUCLEOTIDE SEQUENCE [LARGE SCALE GENOMIC DNA]</scope>
    <source>
        <strain evidence="5 6">H12</strain>
    </source>
</reference>
<dbReference type="InterPro" id="IPR016032">
    <property type="entry name" value="Sig_transdc_resp-reg_C-effctor"/>
</dbReference>
<dbReference type="PROSITE" id="PS50043">
    <property type="entry name" value="HTH_LUXR_2"/>
    <property type="match status" value="1"/>
</dbReference>
<feature type="domain" description="HTH luxR-type" evidence="4">
    <location>
        <begin position="46"/>
        <end position="111"/>
    </location>
</feature>
<protein>
    <submittedName>
        <fullName evidence="5">LuxR C-terminal-related transcriptional regulator</fullName>
    </submittedName>
</protein>
<dbReference type="PANTHER" id="PTHR44688">
    <property type="entry name" value="DNA-BINDING TRANSCRIPTIONAL ACTIVATOR DEVR_DOSR"/>
    <property type="match status" value="1"/>
</dbReference>
<sequence>MLGAGLGALFAESAPEQGQEGSSADILREAGSAGQIVLAVSSASTRKAETDLFSRRERQIVAQIAIGATSAEIATRLSISIHTVKNHRKNILRKIGCSNSGQMIAKCVGLGII</sequence>
<dbReference type="PROSITE" id="PS00622">
    <property type="entry name" value="HTH_LUXR_1"/>
    <property type="match status" value="1"/>
</dbReference>
<organism evidence="5 6">
    <name type="scientific">Microbulbifer bruguierae</name>
    <dbReference type="NCBI Taxonomy" id="3029061"/>
    <lineage>
        <taxon>Bacteria</taxon>
        <taxon>Pseudomonadati</taxon>
        <taxon>Pseudomonadota</taxon>
        <taxon>Gammaproteobacteria</taxon>
        <taxon>Cellvibrionales</taxon>
        <taxon>Microbulbiferaceae</taxon>
        <taxon>Microbulbifer</taxon>
    </lineage>
</organism>
<keyword evidence="2" id="KW-0238">DNA-binding</keyword>
<accession>A0ABY8N7Y2</accession>
<dbReference type="PANTHER" id="PTHR44688:SF16">
    <property type="entry name" value="DNA-BINDING TRANSCRIPTIONAL ACTIVATOR DEVR_DOSR"/>
    <property type="match status" value="1"/>
</dbReference>
<dbReference type="InterPro" id="IPR000792">
    <property type="entry name" value="Tscrpt_reg_LuxR_C"/>
</dbReference>
<name>A0ABY8N7Y2_9GAMM</name>
<proteinExistence type="predicted"/>
<dbReference type="CDD" id="cd06170">
    <property type="entry name" value="LuxR_C_like"/>
    <property type="match status" value="1"/>
</dbReference>
<evidence type="ECO:0000313" key="6">
    <source>
        <dbReference type="Proteomes" id="UP001236500"/>
    </source>
</evidence>
<dbReference type="InterPro" id="IPR036388">
    <property type="entry name" value="WH-like_DNA-bd_sf"/>
</dbReference>
<evidence type="ECO:0000256" key="1">
    <source>
        <dbReference type="ARBA" id="ARBA00023015"/>
    </source>
</evidence>
<dbReference type="Pfam" id="PF00196">
    <property type="entry name" value="GerE"/>
    <property type="match status" value="1"/>
</dbReference>
<keyword evidence="6" id="KW-1185">Reference proteome</keyword>
<dbReference type="RefSeq" id="WP_280317459.1">
    <property type="nucleotide sequence ID" value="NZ_CP118605.1"/>
</dbReference>
<gene>
    <name evidence="5" type="ORF">PVT68_09420</name>
</gene>
<dbReference type="SMART" id="SM00421">
    <property type="entry name" value="HTH_LUXR"/>
    <property type="match status" value="1"/>
</dbReference>
<evidence type="ECO:0000259" key="4">
    <source>
        <dbReference type="PROSITE" id="PS50043"/>
    </source>
</evidence>
<dbReference type="SUPFAM" id="SSF46894">
    <property type="entry name" value="C-terminal effector domain of the bipartite response regulators"/>
    <property type="match status" value="1"/>
</dbReference>
<dbReference type="Gene3D" id="1.10.10.10">
    <property type="entry name" value="Winged helix-like DNA-binding domain superfamily/Winged helix DNA-binding domain"/>
    <property type="match status" value="1"/>
</dbReference>
<dbReference type="PRINTS" id="PR00038">
    <property type="entry name" value="HTHLUXR"/>
</dbReference>
<evidence type="ECO:0000256" key="3">
    <source>
        <dbReference type="ARBA" id="ARBA00023163"/>
    </source>
</evidence>
<dbReference type="Proteomes" id="UP001236500">
    <property type="component" value="Chromosome"/>
</dbReference>
<evidence type="ECO:0000313" key="5">
    <source>
        <dbReference type="EMBL" id="WGL14999.1"/>
    </source>
</evidence>
<evidence type="ECO:0000256" key="2">
    <source>
        <dbReference type="ARBA" id="ARBA00023125"/>
    </source>
</evidence>
<dbReference type="EMBL" id="CP118605">
    <property type="protein sequence ID" value="WGL14999.1"/>
    <property type="molecule type" value="Genomic_DNA"/>
</dbReference>
<keyword evidence="3" id="KW-0804">Transcription</keyword>
<keyword evidence="1" id="KW-0805">Transcription regulation</keyword>